<evidence type="ECO:0000313" key="2">
    <source>
        <dbReference type="EMBL" id="KQM08348.1"/>
    </source>
</evidence>
<dbReference type="AlphaFoldDB" id="A0A0Q4B6B4"/>
<dbReference type="PANTHER" id="PTHR40396">
    <property type="entry name" value="ATPASE-LIKE PROTEIN"/>
    <property type="match status" value="1"/>
</dbReference>
<comment type="caution">
    <text evidence="2">The sequence shown here is derived from an EMBL/GenBank/DDBJ whole genome shotgun (WGS) entry which is preliminary data.</text>
</comment>
<dbReference type="EMBL" id="LIIK01000044">
    <property type="protein sequence ID" value="KQM08348.1"/>
    <property type="molecule type" value="Genomic_DNA"/>
</dbReference>
<dbReference type="Proteomes" id="UP000054172">
    <property type="component" value="Unassembled WGS sequence"/>
</dbReference>
<organism evidence="2 3">
    <name type="scientific">Candidatus [Bacteroides] periocalifornicus</name>
    <dbReference type="NCBI Taxonomy" id="1702214"/>
    <lineage>
        <taxon>Bacteria</taxon>
        <taxon>Pseudomonadati</taxon>
        <taxon>Bacteroidota</taxon>
    </lineage>
</organism>
<gene>
    <name evidence="2" type="ORF">AL399_07925</name>
</gene>
<dbReference type="PANTHER" id="PTHR40396:SF1">
    <property type="entry name" value="ATPASE AAA-TYPE CORE DOMAIN-CONTAINING PROTEIN"/>
    <property type="match status" value="1"/>
</dbReference>
<dbReference type="Gene3D" id="3.40.50.300">
    <property type="entry name" value="P-loop containing nucleotide triphosphate hydrolases"/>
    <property type="match status" value="1"/>
</dbReference>
<feature type="domain" description="ATPase AAA-type core" evidence="1">
    <location>
        <begin position="26"/>
        <end position="121"/>
    </location>
</feature>
<dbReference type="SUPFAM" id="SSF52540">
    <property type="entry name" value="P-loop containing nucleoside triphosphate hydrolases"/>
    <property type="match status" value="1"/>
</dbReference>
<accession>A0A0Q4B6B4</accession>
<dbReference type="STRING" id="1702214.AL399_07925"/>
<proteinExistence type="predicted"/>
<dbReference type="GO" id="GO:0016887">
    <property type="term" value="F:ATP hydrolysis activity"/>
    <property type="evidence" value="ECO:0007669"/>
    <property type="project" value="InterPro"/>
</dbReference>
<feature type="domain" description="ATPase AAA-type core" evidence="1">
    <location>
        <begin position="207"/>
        <end position="346"/>
    </location>
</feature>
<protein>
    <recommendedName>
        <fullName evidence="1">ATPase AAA-type core domain-containing protein</fullName>
    </recommendedName>
</protein>
<dbReference type="InterPro" id="IPR027417">
    <property type="entry name" value="P-loop_NTPase"/>
</dbReference>
<evidence type="ECO:0000313" key="3">
    <source>
        <dbReference type="Proteomes" id="UP000054172"/>
    </source>
</evidence>
<keyword evidence="3" id="KW-1185">Reference proteome</keyword>
<evidence type="ECO:0000259" key="1">
    <source>
        <dbReference type="Pfam" id="PF13304"/>
    </source>
</evidence>
<reference evidence="2" key="1">
    <citation type="submission" date="2015-08" db="EMBL/GenBank/DDBJ databases">
        <title>Candidatus Bacteriodes Periocalifornicus.</title>
        <authorList>
            <person name="McLean J.S."/>
            <person name="Kelley S."/>
        </authorList>
    </citation>
    <scope>NUCLEOTIDE SEQUENCE [LARGE SCALE GENOMIC DNA]</scope>
    <source>
        <strain evidence="2">12B</strain>
    </source>
</reference>
<dbReference type="Pfam" id="PF13304">
    <property type="entry name" value="AAA_21"/>
    <property type="match status" value="2"/>
</dbReference>
<dbReference type="GO" id="GO:0005524">
    <property type="term" value="F:ATP binding"/>
    <property type="evidence" value="ECO:0007669"/>
    <property type="project" value="InterPro"/>
</dbReference>
<name>A0A0Q4B6B4_9BACT</name>
<dbReference type="InterPro" id="IPR003959">
    <property type="entry name" value="ATPase_AAA_core"/>
</dbReference>
<sequence length="413" mass="46685">MEAVDLPELPEIVMDRDGLKLLPSSAIYGANSSGKSNALSALGMMRQVVLGAVRLNPGDLLPFDPYCLQADGAEEATSLEIDFLLADSRYRYGFEYTRKRIEAEWLYVHTKGDEEQELFEREGMRVDISEEYFEEGRGKEGILVENRLFVSLVAQLNGELSKRIIGWFQNCNGIAGIGGGYMGFSQSMLQKDEKLALRARHFFQQAVLGFEDIRVENVQIDRKAMEAVINDSDLSDGVKRQLLTDMEVSEGEWTEPRLRTLHRVFDSQGHAVAQKLFDYERLESNGTKRIVAMSGPIFHTLEQGGVLIVDELDAQLHPILTRMVNALFMNPDTNPKGAQLIFTLHDTSQMGYLRRDQIWFVEKDASDISHLYSRVEFKDSDADNADALSTEKEYMQGLYGAIPFAPNTEEDER</sequence>
<dbReference type="PATRIC" id="fig|1702214.3.peg.1443"/>